<evidence type="ECO:0000259" key="12">
    <source>
        <dbReference type="PROSITE" id="PS51643"/>
    </source>
</evidence>
<dbReference type="Proteomes" id="UP000269542">
    <property type="component" value="Chromosome"/>
</dbReference>
<dbReference type="CDD" id="cd09641">
    <property type="entry name" value="Cas3''_I"/>
    <property type="match status" value="1"/>
</dbReference>
<dbReference type="PROSITE" id="PS51192">
    <property type="entry name" value="HELICASE_ATP_BIND_1"/>
    <property type="match status" value="1"/>
</dbReference>
<evidence type="ECO:0000256" key="5">
    <source>
        <dbReference type="ARBA" id="ARBA00022741"/>
    </source>
</evidence>
<dbReference type="Gene3D" id="3.40.50.300">
    <property type="entry name" value="P-loop containing nucleotide triphosphate hydrolases"/>
    <property type="match status" value="2"/>
</dbReference>
<keyword evidence="6" id="KW-0378">Hydrolase</keyword>
<dbReference type="GO" id="GO:0051607">
    <property type="term" value="P:defense response to virus"/>
    <property type="evidence" value="ECO:0007669"/>
    <property type="project" value="UniProtKB-KW"/>
</dbReference>
<keyword evidence="7 13" id="KW-0347">Helicase</keyword>
<dbReference type="SMART" id="SM00490">
    <property type="entry name" value="HELICc"/>
    <property type="match status" value="1"/>
</dbReference>
<dbReference type="Pfam" id="PF18019">
    <property type="entry name" value="Cas3_HD"/>
    <property type="match status" value="1"/>
</dbReference>
<dbReference type="InterPro" id="IPR050547">
    <property type="entry name" value="DEAD_box_RNA_helicases"/>
</dbReference>
<protein>
    <submittedName>
        <fullName evidence="13">Helicase Cas3</fullName>
    </submittedName>
</protein>
<dbReference type="Pfam" id="PF00270">
    <property type="entry name" value="DEAD"/>
    <property type="match status" value="1"/>
</dbReference>
<dbReference type="KEGG" id="tbw:NCTC13354_01189"/>
<dbReference type="EMBL" id="LR134476">
    <property type="protein sequence ID" value="VEI13474.1"/>
    <property type="molecule type" value="Genomic_DNA"/>
</dbReference>
<dbReference type="CDD" id="cd17930">
    <property type="entry name" value="DEXHc_cas3"/>
    <property type="match status" value="1"/>
</dbReference>
<proteinExistence type="inferred from homology"/>
<evidence type="ECO:0000256" key="10">
    <source>
        <dbReference type="SAM" id="MobiDB-lite"/>
    </source>
</evidence>
<dbReference type="InterPro" id="IPR006474">
    <property type="entry name" value="Helicase_Cas3_CRISPR-ass_core"/>
</dbReference>
<evidence type="ECO:0000259" key="11">
    <source>
        <dbReference type="PROSITE" id="PS51192"/>
    </source>
</evidence>
<evidence type="ECO:0000256" key="3">
    <source>
        <dbReference type="ARBA" id="ARBA00022722"/>
    </source>
</evidence>
<feature type="domain" description="HD Cas3-type" evidence="12">
    <location>
        <begin position="27"/>
        <end position="231"/>
    </location>
</feature>
<dbReference type="RefSeq" id="WP_126416585.1">
    <property type="nucleotide sequence ID" value="NZ_LR134476.1"/>
</dbReference>
<dbReference type="InterPro" id="IPR001650">
    <property type="entry name" value="Helicase_C-like"/>
</dbReference>
<evidence type="ECO:0000313" key="14">
    <source>
        <dbReference type="Proteomes" id="UP000269542"/>
    </source>
</evidence>
<dbReference type="PROSITE" id="PS51643">
    <property type="entry name" value="HD_CAS3"/>
    <property type="match status" value="1"/>
</dbReference>
<dbReference type="InterPro" id="IPR011545">
    <property type="entry name" value="DEAD/DEAH_box_helicase_dom"/>
</dbReference>
<name>A0A3S4WGM5_9ACTO</name>
<reference evidence="13 14" key="1">
    <citation type="submission" date="2018-12" db="EMBL/GenBank/DDBJ databases">
        <authorList>
            <consortium name="Pathogen Informatics"/>
        </authorList>
    </citation>
    <scope>NUCLEOTIDE SEQUENCE [LARGE SCALE GENOMIC DNA]</scope>
    <source>
        <strain evidence="13 14">NCTC13354</strain>
    </source>
</reference>
<dbReference type="InterPro" id="IPR041372">
    <property type="entry name" value="Cas3_C"/>
</dbReference>
<evidence type="ECO:0000256" key="1">
    <source>
        <dbReference type="ARBA" id="ARBA00006847"/>
    </source>
</evidence>
<dbReference type="AlphaFoldDB" id="A0A3S4WGM5"/>
<evidence type="ECO:0000256" key="4">
    <source>
        <dbReference type="ARBA" id="ARBA00022723"/>
    </source>
</evidence>
<dbReference type="OrthoDB" id="9810236at2"/>
<organism evidence="13 14">
    <name type="scientific">Trueperella bialowiezensis</name>
    <dbReference type="NCBI Taxonomy" id="312285"/>
    <lineage>
        <taxon>Bacteria</taxon>
        <taxon>Bacillati</taxon>
        <taxon>Actinomycetota</taxon>
        <taxon>Actinomycetes</taxon>
        <taxon>Actinomycetales</taxon>
        <taxon>Actinomycetaceae</taxon>
        <taxon>Trueperella</taxon>
    </lineage>
</organism>
<gene>
    <name evidence="13" type="ORF">NCTC13354_01189</name>
</gene>
<dbReference type="InterPro" id="IPR038257">
    <property type="entry name" value="CRISPR-assoc_Cas3_HD_sf"/>
</dbReference>
<dbReference type="InterPro" id="IPR054712">
    <property type="entry name" value="Cas3-like_dom"/>
</dbReference>
<comment type="similarity">
    <text evidence="1">In the N-terminal section; belongs to the CRISPR-associated nuclease Cas3-HD family.</text>
</comment>
<dbReference type="SUPFAM" id="SSF52540">
    <property type="entry name" value="P-loop containing nucleoside triphosphate hydrolases"/>
    <property type="match status" value="1"/>
</dbReference>
<dbReference type="InterPro" id="IPR014001">
    <property type="entry name" value="Helicase_ATP-bd"/>
</dbReference>
<evidence type="ECO:0000256" key="7">
    <source>
        <dbReference type="ARBA" id="ARBA00022806"/>
    </source>
</evidence>
<dbReference type="GO" id="GO:0046872">
    <property type="term" value="F:metal ion binding"/>
    <property type="evidence" value="ECO:0007669"/>
    <property type="project" value="UniProtKB-KW"/>
</dbReference>
<dbReference type="NCBIfam" id="TIGR01587">
    <property type="entry name" value="cas3_core"/>
    <property type="match status" value="1"/>
</dbReference>
<feature type="region of interest" description="Disordered" evidence="10">
    <location>
        <begin position="392"/>
        <end position="411"/>
    </location>
</feature>
<dbReference type="Pfam" id="PF22590">
    <property type="entry name" value="Cas3-like_C_2"/>
    <property type="match status" value="1"/>
</dbReference>
<dbReference type="NCBIfam" id="TIGR01596">
    <property type="entry name" value="cas3_HD"/>
    <property type="match status" value="1"/>
</dbReference>
<dbReference type="InterPro" id="IPR006483">
    <property type="entry name" value="CRISPR-assoc_Cas3_HD"/>
</dbReference>
<dbReference type="GO" id="GO:0005524">
    <property type="term" value="F:ATP binding"/>
    <property type="evidence" value="ECO:0007669"/>
    <property type="project" value="UniProtKB-KW"/>
</dbReference>
<dbReference type="GO" id="GO:0003723">
    <property type="term" value="F:RNA binding"/>
    <property type="evidence" value="ECO:0007669"/>
    <property type="project" value="TreeGrafter"/>
</dbReference>
<keyword evidence="4" id="KW-0479">Metal-binding</keyword>
<dbReference type="Gene3D" id="1.10.3210.30">
    <property type="match status" value="1"/>
</dbReference>
<dbReference type="Pfam" id="PF18395">
    <property type="entry name" value="Cas3_C"/>
    <property type="match status" value="1"/>
</dbReference>
<dbReference type="SMART" id="SM00487">
    <property type="entry name" value="DEXDc"/>
    <property type="match status" value="1"/>
</dbReference>
<keyword evidence="9" id="KW-0051">Antiviral defense</keyword>
<comment type="similarity">
    <text evidence="2">In the central section; belongs to the CRISPR-associated helicase Cas3 family.</text>
</comment>
<evidence type="ECO:0000256" key="8">
    <source>
        <dbReference type="ARBA" id="ARBA00022840"/>
    </source>
</evidence>
<evidence type="ECO:0000256" key="9">
    <source>
        <dbReference type="ARBA" id="ARBA00023118"/>
    </source>
</evidence>
<accession>A0A3S4WGM5</accession>
<keyword evidence="14" id="KW-1185">Reference proteome</keyword>
<dbReference type="GO" id="GO:0003724">
    <property type="term" value="F:RNA helicase activity"/>
    <property type="evidence" value="ECO:0007669"/>
    <property type="project" value="TreeGrafter"/>
</dbReference>
<keyword evidence="3" id="KW-0540">Nuclease</keyword>
<evidence type="ECO:0000313" key="13">
    <source>
        <dbReference type="EMBL" id="VEI13474.1"/>
    </source>
</evidence>
<dbReference type="PANTHER" id="PTHR47963">
    <property type="entry name" value="DEAD-BOX ATP-DEPENDENT RNA HELICASE 47, MITOCHONDRIAL"/>
    <property type="match status" value="1"/>
</dbReference>
<dbReference type="InterPro" id="IPR027417">
    <property type="entry name" value="P-loop_NTPase"/>
</dbReference>
<sequence length="936" mass="103058">MDIAKQAEDWLNSLSPEAHSLWAKSGTEDAYLRLPQHLIDAACVAEWLWEHWVSDSLKRSLASTWKLSESDTKTLYIFYAGTHDVGKATVSFQRLVEHRENSSYLLQPIYDVGLSLDWPEDEGANTKFPHGTASAGFIKKWLRAQGVSMPVAARMASVADAHHGFTTDTCVLAHFEEVIEHRNTEFDTVAIEFIEAMAQITDIFSVLPNVPEITSDACQLMTGLLIMADWIASNEEAFPYDFIAPQPVRVKQGMSAVDLPPSWDPVAPLSNAQEFFTRTFDWDESATVRPIQQAAVEIARAATGPTLMIIEAPTGEGKTEAGLAAAHVLGEKSGAQGVFVAAPTMATANGLFERITEWARRSSKSGSVASMYLAHSKNRLYNQFQQLRRRPLGKQTAGQGSHSDQEENKGDLVANQWLSGSRRGMLSNFVVGTVDQVLMMVLKVRFSMLRHVALAGKVVIIDEVHAYDAYMSQYLYRALEWLARYGASVILMSATLPPQQRLALASAYRKQIPHDVDEPVCALDSSFYPLVSVVDGEGVRSVEVSPRPDDAQISVRRIADDLATLSELVGDLLTDGGIALVICNTIKRAQEAYRSLQVDFAGEIELHHSAFIASHRSAKEDALREKLGPTARRGKGRPLRQVIVATQVAEQSLDIDADVLITDIAPVDLIIQRAGRLHRHSRPVEDRPEKVRTPKMFIRGIEDDGEVPAFDRGAVHIYGKKLLLATMAHLPEAINRPSGVPQLVREVYSEEPDIPAAWQVQWEEACEKADAERSAKETRAKTFRFPSPSNAAELELLFDKIHNDSPDLNGEQGGSAQVRDSEFTIEVIAIQPTANGYRAFGSDSEVLNGVLPTYSQDLDLAGNSLRLPAWTTRSDTDFNSVIDSLEANTPGEWASSGLLSGQVALNFDESGIANLGKYRVEYDPEIGLAVSTDETR</sequence>
<dbReference type="GO" id="GO:0016787">
    <property type="term" value="F:hydrolase activity"/>
    <property type="evidence" value="ECO:0007669"/>
    <property type="project" value="UniProtKB-KW"/>
</dbReference>
<evidence type="ECO:0000256" key="6">
    <source>
        <dbReference type="ARBA" id="ARBA00022801"/>
    </source>
</evidence>
<keyword evidence="8" id="KW-0067">ATP-binding</keyword>
<feature type="domain" description="Helicase ATP-binding" evidence="11">
    <location>
        <begin position="299"/>
        <end position="514"/>
    </location>
</feature>
<dbReference type="PANTHER" id="PTHR47963:SF9">
    <property type="entry name" value="CRISPR-ASSOCIATED ENDONUCLEASE_HELICASE CAS3"/>
    <property type="match status" value="1"/>
</dbReference>
<evidence type="ECO:0000256" key="2">
    <source>
        <dbReference type="ARBA" id="ARBA00009046"/>
    </source>
</evidence>
<dbReference type="GO" id="GO:0004518">
    <property type="term" value="F:nuclease activity"/>
    <property type="evidence" value="ECO:0007669"/>
    <property type="project" value="UniProtKB-KW"/>
</dbReference>
<keyword evidence="5" id="KW-0547">Nucleotide-binding</keyword>